<evidence type="ECO:0000313" key="3">
    <source>
        <dbReference type="Proteomes" id="UP001597049"/>
    </source>
</evidence>
<sequence>MSLKIIWSELAESELDDIYQYYEKTASLKVAKKFVNAIINEPNKLIKTPEIGQIELSLKHRGIEYRYLVFRNYKLIYSIDYKKGFLKFLMFSTQDKILLS</sequence>
<dbReference type="InterPro" id="IPR035093">
    <property type="entry name" value="RelE/ParE_toxin_dom_sf"/>
</dbReference>
<evidence type="ECO:0000256" key="1">
    <source>
        <dbReference type="ARBA" id="ARBA00022649"/>
    </source>
</evidence>
<dbReference type="EMBL" id="JBHTIV010000008">
    <property type="protein sequence ID" value="MFD0932493.1"/>
    <property type="molecule type" value="Genomic_DNA"/>
</dbReference>
<dbReference type="InterPro" id="IPR007712">
    <property type="entry name" value="RelE/ParE_toxin"/>
</dbReference>
<dbReference type="Pfam" id="PF05016">
    <property type="entry name" value="ParE_toxin"/>
    <property type="match status" value="1"/>
</dbReference>
<evidence type="ECO:0000313" key="2">
    <source>
        <dbReference type="EMBL" id="MFD0932493.1"/>
    </source>
</evidence>
<proteinExistence type="predicted"/>
<gene>
    <name evidence="2" type="ORF">ACFQ0R_07770</name>
</gene>
<name>A0ABW3GPS9_9FLAO</name>
<protein>
    <submittedName>
        <fullName evidence="2">Type II toxin-antitoxin system RelE/ParE family toxin</fullName>
    </submittedName>
</protein>
<organism evidence="2 3">
    <name type="scientific">Psychroflexus salinarum</name>
    <dbReference type="NCBI Taxonomy" id="546024"/>
    <lineage>
        <taxon>Bacteria</taxon>
        <taxon>Pseudomonadati</taxon>
        <taxon>Bacteroidota</taxon>
        <taxon>Flavobacteriia</taxon>
        <taxon>Flavobacteriales</taxon>
        <taxon>Flavobacteriaceae</taxon>
        <taxon>Psychroflexus</taxon>
    </lineage>
</organism>
<keyword evidence="3" id="KW-1185">Reference proteome</keyword>
<keyword evidence="1" id="KW-1277">Toxin-antitoxin system</keyword>
<comment type="caution">
    <text evidence="2">The sequence shown here is derived from an EMBL/GenBank/DDBJ whole genome shotgun (WGS) entry which is preliminary data.</text>
</comment>
<dbReference type="Gene3D" id="3.30.2310.20">
    <property type="entry name" value="RelE-like"/>
    <property type="match status" value="1"/>
</dbReference>
<dbReference type="RefSeq" id="WP_379657817.1">
    <property type="nucleotide sequence ID" value="NZ_JBHTIV010000008.1"/>
</dbReference>
<accession>A0ABW3GPS9</accession>
<dbReference type="Proteomes" id="UP001597049">
    <property type="component" value="Unassembled WGS sequence"/>
</dbReference>
<reference evidence="3" key="1">
    <citation type="journal article" date="2019" name="Int. J. Syst. Evol. Microbiol.">
        <title>The Global Catalogue of Microorganisms (GCM) 10K type strain sequencing project: providing services to taxonomists for standard genome sequencing and annotation.</title>
        <authorList>
            <consortium name="The Broad Institute Genomics Platform"/>
            <consortium name="The Broad Institute Genome Sequencing Center for Infectious Disease"/>
            <person name="Wu L."/>
            <person name="Ma J."/>
        </authorList>
    </citation>
    <scope>NUCLEOTIDE SEQUENCE [LARGE SCALE GENOMIC DNA]</scope>
    <source>
        <strain evidence="3">CCUG 56752</strain>
    </source>
</reference>